<dbReference type="NCBIfam" id="TIGR01200">
    <property type="entry name" value="GLPGLI"/>
    <property type="match status" value="1"/>
</dbReference>
<protein>
    <recommendedName>
        <fullName evidence="3">GLPGLI family protein</fullName>
    </recommendedName>
</protein>
<dbReference type="STRING" id="551990.SAMN05192550_0603"/>
<dbReference type="Proteomes" id="UP000093226">
    <property type="component" value="Unassembled WGS sequence"/>
</dbReference>
<dbReference type="AlphaFoldDB" id="A0A1B9DNT7"/>
<name>A0A1B9DNT7_9FLAO</name>
<proteinExistence type="predicted"/>
<dbReference type="EMBL" id="LVEO01000018">
    <property type="protein sequence ID" value="OCB71349.1"/>
    <property type="molecule type" value="Genomic_DNA"/>
</dbReference>
<reference evidence="2" key="1">
    <citation type="submission" date="2016-03" db="EMBL/GenBank/DDBJ databases">
        <title>Draft genome sequence of Paenibacillus glacialis DSM 22343.</title>
        <authorList>
            <person name="Shin S.-K."/>
            <person name="Yi H."/>
        </authorList>
    </citation>
    <scope>NUCLEOTIDE SEQUENCE [LARGE SCALE GENOMIC DNA]</scope>
    <source>
        <strain evidence="2">NBRC 105008</strain>
    </source>
</reference>
<evidence type="ECO:0000313" key="1">
    <source>
        <dbReference type="EMBL" id="OCB71349.1"/>
    </source>
</evidence>
<dbReference type="InterPro" id="IPR005901">
    <property type="entry name" value="GLPGLI"/>
</dbReference>
<accession>A0A1B9DNT7</accession>
<sequence>MKQQKNNFTTMKSILSFIVALIFTTSAFAQQFVDKAVIEFEVSTNLKKTMSNDSWGEMMKDNLSDLKISYFNYTFADNKSIFKFDRWSPKTRIPKYLKDSDEENSWYFNFNTGMMNKQKQIGGTLFVTNDSIPKIEWKITNENREIAGYNCRKAVGKIMDDVYVFAFYTDDITISGGPVSISGLPGMILGLTIPRLYTSYIATKVDVTLVNAADIKPVAAKKTYNVKELKTIFEDKLKDWYSDGDDKEEVKRQKNMFLWNAFL</sequence>
<evidence type="ECO:0000313" key="2">
    <source>
        <dbReference type="Proteomes" id="UP000093226"/>
    </source>
</evidence>
<comment type="caution">
    <text evidence="1">The sequence shown here is derived from an EMBL/GenBank/DDBJ whole genome shotgun (WGS) entry which is preliminary data.</text>
</comment>
<organism evidence="1 2">
    <name type="scientific">Flavobacterium glycines</name>
    <dbReference type="NCBI Taxonomy" id="551990"/>
    <lineage>
        <taxon>Bacteria</taxon>
        <taxon>Pseudomonadati</taxon>
        <taxon>Bacteroidota</taxon>
        <taxon>Flavobacteriia</taxon>
        <taxon>Flavobacteriales</taxon>
        <taxon>Flavobacteriaceae</taxon>
        <taxon>Flavobacterium</taxon>
    </lineage>
</organism>
<dbReference type="Pfam" id="PF22252">
    <property type="entry name" value="PNGase_F-II_N"/>
    <property type="match status" value="1"/>
</dbReference>
<evidence type="ECO:0008006" key="3">
    <source>
        <dbReference type="Google" id="ProtNLM"/>
    </source>
</evidence>
<gene>
    <name evidence="1" type="ORF">FBGL_08875</name>
</gene>